<dbReference type="STRING" id="102285.A0A0R3U0G1"/>
<sequence>MDKWMTNLPEDVTYVPLFKLNIPGSHDSCSYCIDAKCDLSEDNEAFPILRLLGNFGKAISSQWGRTQDANLSEQLSAGIRYFDLRVMRRRSDGLFYFVHGQFAKTLSTELLTIHSFLQDHPKEVVILDFNHLYCFFHPDDLSEFIAVIISVFGSMLAPKSDRIPCLKDLWEKGHQVICLLHEISEYVEMWTPDKISSPWPNTVDLQKLMCFINSHPPVGDNQFHVTQGVLTPDKDYVVANMNSNLSVLAAPASEQVIKWIEEKVTRNQRNIIIIDFAVKTYPKFAEVVIKLNLT</sequence>
<evidence type="ECO:0000313" key="2">
    <source>
        <dbReference type="EMBL" id="VDO16370.1"/>
    </source>
</evidence>
<gene>
    <name evidence="2" type="ORF">HNAJ_LOCUS13584</name>
</gene>
<dbReference type="InterPro" id="IPR000909">
    <property type="entry name" value="PLipase_C_PInositol-sp_X_dom"/>
</dbReference>
<dbReference type="GO" id="GO:0006629">
    <property type="term" value="P:lipid metabolic process"/>
    <property type="evidence" value="ECO:0007669"/>
    <property type="project" value="InterPro"/>
</dbReference>
<dbReference type="PANTHER" id="PTHR13593">
    <property type="match status" value="1"/>
</dbReference>
<dbReference type="SMART" id="SM00148">
    <property type="entry name" value="PLCXc"/>
    <property type="match status" value="1"/>
</dbReference>
<dbReference type="InterPro" id="IPR017946">
    <property type="entry name" value="PLC-like_Pdiesterase_TIM-brl"/>
</dbReference>
<name>A0A0R3U0G1_RODNA</name>
<organism evidence="4">
    <name type="scientific">Rodentolepis nana</name>
    <name type="common">Dwarf tapeworm</name>
    <name type="synonym">Hymenolepis nana</name>
    <dbReference type="NCBI Taxonomy" id="102285"/>
    <lineage>
        <taxon>Eukaryota</taxon>
        <taxon>Metazoa</taxon>
        <taxon>Spiralia</taxon>
        <taxon>Lophotrochozoa</taxon>
        <taxon>Platyhelminthes</taxon>
        <taxon>Cestoda</taxon>
        <taxon>Eucestoda</taxon>
        <taxon>Cyclophyllidea</taxon>
        <taxon>Hymenolepididae</taxon>
        <taxon>Rodentolepis</taxon>
    </lineage>
</organism>
<dbReference type="EMBL" id="UZAE01015664">
    <property type="protein sequence ID" value="VDO16370.1"/>
    <property type="molecule type" value="Genomic_DNA"/>
</dbReference>
<evidence type="ECO:0000259" key="1">
    <source>
        <dbReference type="SMART" id="SM00148"/>
    </source>
</evidence>
<reference evidence="2 3" key="2">
    <citation type="submission" date="2018-11" db="EMBL/GenBank/DDBJ databases">
        <authorList>
            <consortium name="Pathogen Informatics"/>
        </authorList>
    </citation>
    <scope>NUCLEOTIDE SEQUENCE [LARGE SCALE GENOMIC DNA]</scope>
</reference>
<dbReference type="WBParaSite" id="HNAJ_0001361001-mRNA-1">
    <property type="protein sequence ID" value="HNAJ_0001361001-mRNA-1"/>
    <property type="gene ID" value="HNAJ_0001361001"/>
</dbReference>
<evidence type="ECO:0000313" key="4">
    <source>
        <dbReference type="WBParaSite" id="HNAJ_0001361001-mRNA-1"/>
    </source>
</evidence>
<proteinExistence type="predicted"/>
<evidence type="ECO:0000313" key="3">
    <source>
        <dbReference type="Proteomes" id="UP000278807"/>
    </source>
</evidence>
<dbReference type="InterPro" id="IPR051057">
    <property type="entry name" value="PI-PLC_domain"/>
</dbReference>
<reference evidence="4" key="1">
    <citation type="submission" date="2017-02" db="UniProtKB">
        <authorList>
            <consortium name="WormBaseParasite"/>
        </authorList>
    </citation>
    <scope>IDENTIFICATION</scope>
</reference>
<dbReference type="OrthoDB" id="1046782at2759"/>
<protein>
    <submittedName>
        <fullName evidence="4">PLCXc domain-containing protein</fullName>
    </submittedName>
</protein>
<dbReference type="Gene3D" id="3.20.20.190">
    <property type="entry name" value="Phosphatidylinositol (PI) phosphodiesterase"/>
    <property type="match status" value="1"/>
</dbReference>
<dbReference type="GO" id="GO:0008081">
    <property type="term" value="F:phosphoric diester hydrolase activity"/>
    <property type="evidence" value="ECO:0007669"/>
    <property type="project" value="InterPro"/>
</dbReference>
<keyword evidence="3" id="KW-1185">Reference proteome</keyword>
<dbReference type="Proteomes" id="UP000278807">
    <property type="component" value="Unassembled WGS sequence"/>
</dbReference>
<dbReference type="SUPFAM" id="SSF51695">
    <property type="entry name" value="PLC-like phosphodiesterases"/>
    <property type="match status" value="1"/>
</dbReference>
<accession>A0A0R3U0G1</accession>
<dbReference type="AlphaFoldDB" id="A0A0R3U0G1"/>
<dbReference type="PANTHER" id="PTHR13593:SF113">
    <property type="entry name" value="SI:DKEY-266F7.9"/>
    <property type="match status" value="1"/>
</dbReference>
<feature type="domain" description="Phosphatidylinositol-specific phospholipase C X" evidence="1">
    <location>
        <begin position="10"/>
        <end position="182"/>
    </location>
</feature>